<protein>
    <submittedName>
        <fullName evidence="1">Uncharacterized protein</fullName>
    </submittedName>
</protein>
<name>A0A0A9FQM5_ARUDO</name>
<accession>A0A0A9FQM5</accession>
<sequence>MVLKLIIRYDLIASYVQDTILHSQDSTLIEWNNTGYLNGQVESSAANVQLSEQQQ</sequence>
<organism evidence="1">
    <name type="scientific">Arundo donax</name>
    <name type="common">Giant reed</name>
    <name type="synonym">Donax arundinaceus</name>
    <dbReference type="NCBI Taxonomy" id="35708"/>
    <lineage>
        <taxon>Eukaryota</taxon>
        <taxon>Viridiplantae</taxon>
        <taxon>Streptophyta</taxon>
        <taxon>Embryophyta</taxon>
        <taxon>Tracheophyta</taxon>
        <taxon>Spermatophyta</taxon>
        <taxon>Magnoliopsida</taxon>
        <taxon>Liliopsida</taxon>
        <taxon>Poales</taxon>
        <taxon>Poaceae</taxon>
        <taxon>PACMAD clade</taxon>
        <taxon>Arundinoideae</taxon>
        <taxon>Arundineae</taxon>
        <taxon>Arundo</taxon>
    </lineage>
</organism>
<evidence type="ECO:0000313" key="1">
    <source>
        <dbReference type="EMBL" id="JAE12606.1"/>
    </source>
</evidence>
<proteinExistence type="predicted"/>
<dbReference type="AlphaFoldDB" id="A0A0A9FQM5"/>
<reference evidence="1" key="1">
    <citation type="submission" date="2014-09" db="EMBL/GenBank/DDBJ databases">
        <authorList>
            <person name="Magalhaes I.L.F."/>
            <person name="Oliveira U."/>
            <person name="Santos F.R."/>
            <person name="Vidigal T.H.D.A."/>
            <person name="Brescovit A.D."/>
            <person name="Santos A.J."/>
        </authorList>
    </citation>
    <scope>NUCLEOTIDE SEQUENCE</scope>
    <source>
        <tissue evidence="1">Shoot tissue taken approximately 20 cm above the soil surface</tissue>
    </source>
</reference>
<reference evidence="1" key="2">
    <citation type="journal article" date="2015" name="Data Brief">
        <title>Shoot transcriptome of the giant reed, Arundo donax.</title>
        <authorList>
            <person name="Barrero R.A."/>
            <person name="Guerrero F.D."/>
            <person name="Moolhuijzen P."/>
            <person name="Goolsby J.A."/>
            <person name="Tidwell J."/>
            <person name="Bellgard S.E."/>
            <person name="Bellgard M.I."/>
        </authorList>
    </citation>
    <scope>NUCLEOTIDE SEQUENCE</scope>
    <source>
        <tissue evidence="1">Shoot tissue taken approximately 20 cm above the soil surface</tissue>
    </source>
</reference>
<dbReference type="EMBL" id="GBRH01185290">
    <property type="protein sequence ID" value="JAE12606.1"/>
    <property type="molecule type" value="Transcribed_RNA"/>
</dbReference>